<feature type="domain" description="Chitin-binding type-2" evidence="7">
    <location>
        <begin position="34"/>
        <end position="90"/>
    </location>
</feature>
<feature type="domain" description="Chitin-binding type-2" evidence="7">
    <location>
        <begin position="498"/>
        <end position="554"/>
    </location>
</feature>
<feature type="domain" description="Chitin-binding type-2" evidence="7">
    <location>
        <begin position="440"/>
        <end position="496"/>
    </location>
</feature>
<keyword evidence="8" id="KW-1185">Reference proteome</keyword>
<dbReference type="PROSITE" id="PS50940">
    <property type="entry name" value="CHIT_BIND_II"/>
    <property type="match status" value="10"/>
</dbReference>
<accession>A0A9J7I1M0</accession>
<feature type="domain" description="Chitin-binding type-2" evidence="7">
    <location>
        <begin position="91"/>
        <end position="149"/>
    </location>
</feature>
<sequence>MKIAYALPSLLIWLSIECSSAAEKYTTWNLVADENVCSLFPNGAKLRKPGSCTEWIICQDGKSTPATDSCTGGKLTTLSGTCGSPKDDYCTDECKAKSPTWISGNRNCHDWIKCDGSKVLLSGTCPSGQVFDAAQQKCYYPKDDYVCDKEYKICDIAAYGEKNKFWDKDNCHKYFYCNKISSKNENAEQKTGTCPIGQYYDKRAGECLAKAQVDCYKHPVPEGVCGTVKLAIRGRFVSDQATCNGYFYCADLGSGNPDQDPHWGECPKSYFFDAKLEACRPRTEVACDEDRCIGRPSGYELAPIPGCRHYLNCENGYTLGAPIECDDGKYFDVSSEQCVEQERSYTICALSLNIVSFAIFIFSLCLTSHVAKAAVAEKYVGLCRLFADNTKVAVPDACGEYIECHTPTNYTIHICDPDMAFDVKSQKCVALKSSTNTQCKNACEGKNDIFVADRTNCHGYFYCLSGQSMWGSCPDGMHFDESIPMCVYKRDSKCTDVPNICELVPDKTQYRDENDCSNYFLCSKNAPTAKSCKNQFFNVQIQDCVNKADMVCTAHPHKEDMCVKNKKPYVGYVPDQATCRGYFYCRNMGSVPDLEPIWGQCPEGKFFSEATQACVNPTDVKCEYNPCDGRGTMMVSSGNNNCHNYVLCENGAPVDERTCSWDYFFDEQYQACVPDIIYYESCDIKVK</sequence>
<dbReference type="eggNOG" id="ENOG502T86H">
    <property type="taxonomic scope" value="Eukaryota"/>
</dbReference>
<protein>
    <submittedName>
        <fullName evidence="9">Uncharacterized protein LOC101888182</fullName>
    </submittedName>
</protein>
<dbReference type="VEuPathDB" id="VectorBase:MDOA012188"/>
<dbReference type="RefSeq" id="XP_005181184.2">
    <property type="nucleotide sequence ID" value="XM_005181127.4"/>
</dbReference>
<proteinExistence type="predicted"/>
<feature type="domain" description="Chitin-binding type-2" evidence="7">
    <location>
        <begin position="222"/>
        <end position="289"/>
    </location>
</feature>
<keyword evidence="2 6" id="KW-0732">Signal</keyword>
<keyword evidence="4" id="KW-1015">Disulfide bond</keyword>
<dbReference type="SUPFAM" id="SSF57625">
    <property type="entry name" value="Invertebrate chitin-binding proteins"/>
    <property type="match status" value="9"/>
</dbReference>
<dbReference type="GeneID" id="101888182"/>
<dbReference type="OrthoDB" id="6020543at2759"/>
<feature type="domain" description="Chitin-binding type-2" evidence="7">
    <location>
        <begin position="559"/>
        <end position="624"/>
    </location>
</feature>
<evidence type="ECO:0000256" key="5">
    <source>
        <dbReference type="ARBA" id="ARBA00023180"/>
    </source>
</evidence>
<feature type="domain" description="Chitin-binding type-2" evidence="7">
    <location>
        <begin position="380"/>
        <end position="439"/>
    </location>
</feature>
<dbReference type="STRING" id="7370.A0A1I8N6Y5"/>
<dbReference type="PANTHER" id="PTHR23301">
    <property type="entry name" value="CHITIN BINDING PERITROPHIN-A"/>
    <property type="match status" value="1"/>
</dbReference>
<feature type="domain" description="Chitin-binding type-2" evidence="7">
    <location>
        <begin position="292"/>
        <end position="350"/>
    </location>
</feature>
<feature type="domain" description="Chitin-binding type-2" evidence="7">
    <location>
        <begin position="627"/>
        <end position="684"/>
    </location>
</feature>
<evidence type="ECO:0000313" key="8">
    <source>
        <dbReference type="Proteomes" id="UP001652621"/>
    </source>
</evidence>
<evidence type="ECO:0000256" key="6">
    <source>
        <dbReference type="SAM" id="SignalP"/>
    </source>
</evidence>
<evidence type="ECO:0000256" key="2">
    <source>
        <dbReference type="ARBA" id="ARBA00022729"/>
    </source>
</evidence>
<dbReference type="Pfam" id="PF01607">
    <property type="entry name" value="CBM_14"/>
    <property type="match status" value="8"/>
</dbReference>
<feature type="domain" description="Chitin-binding type-2" evidence="7">
    <location>
        <begin position="151"/>
        <end position="217"/>
    </location>
</feature>
<evidence type="ECO:0000313" key="9">
    <source>
        <dbReference type="RefSeq" id="XP_005181184.2"/>
    </source>
</evidence>
<dbReference type="Gene3D" id="2.170.140.10">
    <property type="entry name" value="Chitin binding domain"/>
    <property type="match status" value="2"/>
</dbReference>
<keyword evidence="3" id="KW-0677">Repeat</keyword>
<dbReference type="Proteomes" id="UP001652621">
    <property type="component" value="Unplaced"/>
</dbReference>
<dbReference type="InterPro" id="IPR051940">
    <property type="entry name" value="Chitin_bind-dev_reg"/>
</dbReference>
<dbReference type="InterPro" id="IPR036508">
    <property type="entry name" value="Chitin-bd_dom_sf"/>
</dbReference>
<dbReference type="PANTHER" id="PTHR23301:SF106">
    <property type="entry name" value="CHITIN-BINDING TYPE-2 DOMAIN-CONTAINING PROTEIN-RELATED"/>
    <property type="match status" value="1"/>
</dbReference>
<name>A0A9J7I1M0_MUSDO</name>
<evidence type="ECO:0000256" key="4">
    <source>
        <dbReference type="ARBA" id="ARBA00023157"/>
    </source>
</evidence>
<gene>
    <name evidence="9" type="primary">LOC101888182</name>
</gene>
<dbReference type="InterPro" id="IPR002557">
    <property type="entry name" value="Chitin-bd_dom"/>
</dbReference>
<keyword evidence="5" id="KW-0325">Glycoprotein</keyword>
<evidence type="ECO:0000256" key="3">
    <source>
        <dbReference type="ARBA" id="ARBA00022737"/>
    </source>
</evidence>
<feature type="signal peptide" evidence="6">
    <location>
        <begin position="1"/>
        <end position="22"/>
    </location>
</feature>
<dbReference type="VEuPathDB" id="VectorBase:MDOMA2_013120"/>
<keyword evidence="1" id="KW-0147">Chitin-binding</keyword>
<evidence type="ECO:0000256" key="1">
    <source>
        <dbReference type="ARBA" id="ARBA00022669"/>
    </source>
</evidence>
<dbReference type="SMART" id="SM00494">
    <property type="entry name" value="ChtBD2"/>
    <property type="match status" value="9"/>
</dbReference>
<reference evidence="9" key="1">
    <citation type="submission" date="2025-08" db="UniProtKB">
        <authorList>
            <consortium name="RefSeq"/>
        </authorList>
    </citation>
    <scope>IDENTIFICATION</scope>
    <source>
        <strain evidence="9">Aabys</strain>
        <tissue evidence="9">Whole body</tissue>
    </source>
</reference>
<organism evidence="8 9">
    <name type="scientific">Musca domestica</name>
    <name type="common">House fly</name>
    <dbReference type="NCBI Taxonomy" id="7370"/>
    <lineage>
        <taxon>Eukaryota</taxon>
        <taxon>Metazoa</taxon>
        <taxon>Ecdysozoa</taxon>
        <taxon>Arthropoda</taxon>
        <taxon>Hexapoda</taxon>
        <taxon>Insecta</taxon>
        <taxon>Pterygota</taxon>
        <taxon>Neoptera</taxon>
        <taxon>Endopterygota</taxon>
        <taxon>Diptera</taxon>
        <taxon>Brachycera</taxon>
        <taxon>Muscomorpha</taxon>
        <taxon>Muscoidea</taxon>
        <taxon>Muscidae</taxon>
        <taxon>Musca</taxon>
    </lineage>
</organism>
<feature type="chain" id="PRO_5047162852" evidence="6">
    <location>
        <begin position="23"/>
        <end position="687"/>
    </location>
</feature>
<evidence type="ECO:0000259" key="7">
    <source>
        <dbReference type="PROSITE" id="PS50940"/>
    </source>
</evidence>